<dbReference type="NCBIfam" id="TIGR01696">
    <property type="entry name" value="deoB"/>
    <property type="match status" value="1"/>
</dbReference>
<proteinExistence type="inferred from homology"/>
<dbReference type="GO" id="GO:0043094">
    <property type="term" value="P:metabolic compound salvage"/>
    <property type="evidence" value="ECO:0007669"/>
    <property type="project" value="UniProtKB-UniRule"/>
</dbReference>
<organism evidence="9 10">
    <name type="scientific">Isachenkonia alkalipeptolytica</name>
    <dbReference type="NCBI Taxonomy" id="2565777"/>
    <lineage>
        <taxon>Bacteria</taxon>
        <taxon>Bacillati</taxon>
        <taxon>Bacillota</taxon>
        <taxon>Clostridia</taxon>
        <taxon>Eubacteriales</taxon>
        <taxon>Clostridiaceae</taxon>
        <taxon>Isachenkonia</taxon>
    </lineage>
</organism>
<comment type="similarity">
    <text evidence="1 6">Belongs to the phosphopentomutase family.</text>
</comment>
<dbReference type="PANTHER" id="PTHR21110:SF0">
    <property type="entry name" value="PHOSPHOPENTOMUTASE"/>
    <property type="match status" value="1"/>
</dbReference>
<reference evidence="9 10" key="1">
    <citation type="submission" date="2019-04" db="EMBL/GenBank/DDBJ databases">
        <title>Isachenkonia alkalipeptolytica gen. nov. sp. nov. a new anaerobic, alkiliphilic organothrophic bacterium capable to reduce synthesized ferrihydrite isolated from a soda lake.</title>
        <authorList>
            <person name="Toshchakov S.V."/>
            <person name="Zavarzina D.G."/>
            <person name="Zhilina T.N."/>
            <person name="Kostrikina N.A."/>
            <person name="Kublanov I.V."/>
        </authorList>
    </citation>
    <scope>NUCLEOTIDE SEQUENCE [LARGE SCALE GENOMIC DNA]</scope>
    <source>
        <strain evidence="9 10">Z-1701</strain>
    </source>
</reference>
<dbReference type="GO" id="GO:0000287">
    <property type="term" value="F:magnesium ion binding"/>
    <property type="evidence" value="ECO:0007669"/>
    <property type="project" value="UniProtKB-UniRule"/>
</dbReference>
<evidence type="ECO:0000256" key="3">
    <source>
        <dbReference type="ARBA" id="ARBA00022723"/>
    </source>
</evidence>
<dbReference type="GO" id="GO:0006018">
    <property type="term" value="P:2-deoxyribose 1-phosphate catabolic process"/>
    <property type="evidence" value="ECO:0007669"/>
    <property type="project" value="UniProtKB-UniRule"/>
</dbReference>
<feature type="binding site" evidence="6">
    <location>
        <position position="288"/>
    </location>
    <ligand>
        <name>Mn(2+)</name>
        <dbReference type="ChEBI" id="CHEBI:29035"/>
        <label>2</label>
    </ligand>
</feature>
<dbReference type="InterPro" id="IPR010045">
    <property type="entry name" value="DeoB"/>
</dbReference>
<evidence type="ECO:0000256" key="7">
    <source>
        <dbReference type="NCBIfam" id="TIGR01696"/>
    </source>
</evidence>
<dbReference type="EMBL" id="SUMG01000011">
    <property type="protein sequence ID" value="NBG88772.1"/>
    <property type="molecule type" value="Genomic_DNA"/>
</dbReference>
<dbReference type="Gene3D" id="3.30.70.1250">
    <property type="entry name" value="Phosphopentomutase"/>
    <property type="match status" value="1"/>
</dbReference>
<feature type="binding site" evidence="6">
    <location>
        <position position="336"/>
    </location>
    <ligand>
        <name>Mn(2+)</name>
        <dbReference type="ChEBI" id="CHEBI:29035"/>
        <label>2</label>
    </ligand>
</feature>
<evidence type="ECO:0000256" key="1">
    <source>
        <dbReference type="ARBA" id="ARBA00010373"/>
    </source>
</evidence>
<dbReference type="GO" id="GO:0005829">
    <property type="term" value="C:cytosol"/>
    <property type="evidence" value="ECO:0007669"/>
    <property type="project" value="TreeGrafter"/>
</dbReference>
<evidence type="ECO:0000313" key="9">
    <source>
        <dbReference type="EMBL" id="NBG88772.1"/>
    </source>
</evidence>
<dbReference type="GO" id="GO:0030145">
    <property type="term" value="F:manganese ion binding"/>
    <property type="evidence" value="ECO:0007669"/>
    <property type="project" value="UniProtKB-UniRule"/>
</dbReference>
<dbReference type="FunFam" id="3.30.70.1250:FF:000001">
    <property type="entry name" value="Phosphopentomutase"/>
    <property type="match status" value="1"/>
</dbReference>
<keyword evidence="4 6" id="KW-0464">Manganese</keyword>
<dbReference type="NCBIfam" id="NF003766">
    <property type="entry name" value="PRK05362.1"/>
    <property type="match status" value="1"/>
</dbReference>
<comment type="catalytic activity">
    <reaction evidence="6">
        <text>alpha-D-ribose 1-phosphate = D-ribose 5-phosphate</text>
        <dbReference type="Rhea" id="RHEA:18793"/>
        <dbReference type="ChEBI" id="CHEBI:57720"/>
        <dbReference type="ChEBI" id="CHEBI:78346"/>
        <dbReference type="EC" id="5.4.2.7"/>
    </reaction>
</comment>
<feature type="binding site" evidence="6">
    <location>
        <position position="325"/>
    </location>
    <ligand>
        <name>Mn(2+)</name>
        <dbReference type="ChEBI" id="CHEBI:29035"/>
        <label>1</label>
    </ligand>
</feature>
<keyword evidence="10" id="KW-1185">Reference proteome</keyword>
<dbReference type="AlphaFoldDB" id="A0AA43XL84"/>
<comment type="function">
    <text evidence="6">Isomerase that catalyzes the conversion of deoxy-ribose 1-phosphate (dRib-1-P) and ribose 1-phosphate (Rib-1-P) to deoxy-ribose 5-phosphate (dRib-5-P) and ribose 5-phosphate (Rib-5-P), respectively.</text>
</comment>
<dbReference type="CDD" id="cd16009">
    <property type="entry name" value="PPM"/>
    <property type="match status" value="1"/>
</dbReference>
<dbReference type="SUPFAM" id="SSF53649">
    <property type="entry name" value="Alkaline phosphatase-like"/>
    <property type="match status" value="1"/>
</dbReference>
<name>A0AA43XL84_9CLOT</name>
<dbReference type="PIRSF" id="PIRSF001491">
    <property type="entry name" value="Ppentomutase"/>
    <property type="match status" value="1"/>
</dbReference>
<dbReference type="Gene3D" id="3.40.720.10">
    <property type="entry name" value="Alkaline Phosphatase, subunit A"/>
    <property type="match status" value="1"/>
</dbReference>
<evidence type="ECO:0000256" key="6">
    <source>
        <dbReference type="HAMAP-Rule" id="MF_00740"/>
    </source>
</evidence>
<evidence type="ECO:0000259" key="8">
    <source>
        <dbReference type="Pfam" id="PF01676"/>
    </source>
</evidence>
<dbReference type="RefSeq" id="WP_160721728.1">
    <property type="nucleotide sequence ID" value="NZ_SUMG01000011.1"/>
</dbReference>
<dbReference type="PANTHER" id="PTHR21110">
    <property type="entry name" value="PHOSPHOPENTOMUTASE"/>
    <property type="match status" value="1"/>
</dbReference>
<protein>
    <recommendedName>
        <fullName evidence="6 7">Phosphopentomutase</fullName>
        <ecNumber evidence="6 7">5.4.2.7</ecNumber>
    </recommendedName>
    <alternativeName>
        <fullName evidence="6">Phosphodeoxyribomutase</fullName>
    </alternativeName>
</protein>
<sequence>MVNRIVLLILDSVGIGALPDAKNFNSEGANTLGNLFEVHPDINLNHFLELGLGNIEGIDYLPEKKDPQAAYGRAMEYSNGKDTTTGHWEIAGIHLDEPFKTYPNGFPKEIMDEFEKRTGKKGIGNKPASGTKIIEELGEEHLRTKNPIVYTSADSVFQIAAHEEVIPIKELYEMCEIARDIMTGKHAVARIIARPFIGSLGSFERTANRRDLSLSPQEKTILDYTLDGGYDVIGIGKIDDIYNGQGISKKITSKSNLQGIDKTIEAIKENTQGIIFTNLVDFDSKFGHRRDTKGYKEALEEVNKHLPDLLNTLKETDVLIITADHGNDPTYQGTDHTREYVPLLIYGQTIKQGTDLGTRKSFSDIAATISDLLKIEKPKNGKSFADNILK</sequence>
<gene>
    <name evidence="6" type="primary">deoB</name>
    <name evidence="9" type="ORF">ISALK_09685</name>
</gene>
<evidence type="ECO:0000256" key="4">
    <source>
        <dbReference type="ARBA" id="ARBA00023211"/>
    </source>
</evidence>
<comment type="catalytic activity">
    <reaction evidence="6">
        <text>2-deoxy-alpha-D-ribose 1-phosphate = 2-deoxy-D-ribose 5-phosphate</text>
        <dbReference type="Rhea" id="RHEA:27658"/>
        <dbReference type="ChEBI" id="CHEBI:57259"/>
        <dbReference type="ChEBI" id="CHEBI:62877"/>
        <dbReference type="EC" id="5.4.2.7"/>
    </reaction>
</comment>
<keyword evidence="5 6" id="KW-0413">Isomerase</keyword>
<dbReference type="Proteomes" id="UP000449710">
    <property type="component" value="Unassembled WGS sequence"/>
</dbReference>
<feature type="binding site" evidence="6">
    <location>
        <position position="283"/>
    </location>
    <ligand>
        <name>Mn(2+)</name>
        <dbReference type="ChEBI" id="CHEBI:29035"/>
        <label>2</label>
    </ligand>
</feature>
<dbReference type="SUPFAM" id="SSF143856">
    <property type="entry name" value="DeoB insert domain-like"/>
    <property type="match status" value="1"/>
</dbReference>
<comment type="cofactor">
    <cofactor evidence="6">
        <name>Mn(2+)</name>
        <dbReference type="ChEBI" id="CHEBI:29035"/>
    </cofactor>
    <text evidence="6">Binds 2 manganese ions.</text>
</comment>
<evidence type="ECO:0000313" key="10">
    <source>
        <dbReference type="Proteomes" id="UP000449710"/>
    </source>
</evidence>
<keyword evidence="2 6" id="KW-0963">Cytoplasm</keyword>
<dbReference type="GO" id="GO:0009117">
    <property type="term" value="P:nucleotide metabolic process"/>
    <property type="evidence" value="ECO:0007669"/>
    <property type="project" value="UniProtKB-UniRule"/>
</dbReference>
<feature type="binding site" evidence="6">
    <location>
        <position position="11"/>
    </location>
    <ligand>
        <name>Mn(2+)</name>
        <dbReference type="ChEBI" id="CHEBI:29035"/>
        <label>1</label>
    </ligand>
</feature>
<accession>A0AA43XL84</accession>
<feature type="binding site" evidence="6">
    <location>
        <position position="324"/>
    </location>
    <ligand>
        <name>Mn(2+)</name>
        <dbReference type="ChEBI" id="CHEBI:29035"/>
        <label>1</label>
    </ligand>
</feature>
<dbReference type="HAMAP" id="MF_00740">
    <property type="entry name" value="Phosphopentomut"/>
    <property type="match status" value="1"/>
</dbReference>
<keyword evidence="3 6" id="KW-0479">Metal-binding</keyword>
<dbReference type="InterPro" id="IPR017850">
    <property type="entry name" value="Alkaline_phosphatase_core_sf"/>
</dbReference>
<evidence type="ECO:0000256" key="5">
    <source>
        <dbReference type="ARBA" id="ARBA00023235"/>
    </source>
</evidence>
<comment type="caution">
    <text evidence="9">The sequence shown here is derived from an EMBL/GenBank/DDBJ whole genome shotgun (WGS) entry which is preliminary data.</text>
</comment>
<dbReference type="GO" id="GO:0008973">
    <property type="term" value="F:phosphopentomutase activity"/>
    <property type="evidence" value="ECO:0007669"/>
    <property type="project" value="UniProtKB-UniRule"/>
</dbReference>
<evidence type="ECO:0000256" key="2">
    <source>
        <dbReference type="ARBA" id="ARBA00022490"/>
    </source>
</evidence>
<dbReference type="InterPro" id="IPR024052">
    <property type="entry name" value="Phosphopentomutase_DeoB_cap_sf"/>
</dbReference>
<dbReference type="EC" id="5.4.2.7" evidence="6 7"/>
<dbReference type="InterPro" id="IPR006124">
    <property type="entry name" value="Metalloenzyme"/>
</dbReference>
<dbReference type="Pfam" id="PF01676">
    <property type="entry name" value="Metalloenzyme"/>
    <property type="match status" value="1"/>
</dbReference>
<comment type="subcellular location">
    <subcellularLocation>
        <location evidence="6">Cytoplasm</location>
    </subcellularLocation>
</comment>
<comment type="pathway">
    <text evidence="6">Carbohydrate degradation; 2-deoxy-D-ribose 1-phosphate degradation; D-glyceraldehyde 3-phosphate and acetaldehyde from 2-deoxy-alpha-D-ribose 1-phosphate: step 1/2.</text>
</comment>
<feature type="domain" description="Metalloenzyme" evidence="8">
    <location>
        <begin position="4"/>
        <end position="376"/>
    </location>
</feature>